<feature type="region of interest" description="Disordered" evidence="1">
    <location>
        <begin position="160"/>
        <end position="180"/>
    </location>
</feature>
<organism evidence="3 4">
    <name type="scientific">Pandoravirus japonicus</name>
    <dbReference type="NCBI Taxonomy" id="2823154"/>
    <lineage>
        <taxon>Viruses</taxon>
        <taxon>Pandoravirus</taxon>
    </lineage>
</organism>
<feature type="compositionally biased region" description="Basic and acidic residues" evidence="1">
    <location>
        <begin position="382"/>
        <end position="393"/>
    </location>
</feature>
<protein>
    <submittedName>
        <fullName evidence="3">Uncharacterized protein</fullName>
    </submittedName>
</protein>
<evidence type="ECO:0000313" key="4">
    <source>
        <dbReference type="Proteomes" id="UP001253637"/>
    </source>
</evidence>
<keyword evidence="2" id="KW-0812">Transmembrane</keyword>
<keyword evidence="2" id="KW-1133">Transmembrane helix</keyword>
<evidence type="ECO:0000256" key="2">
    <source>
        <dbReference type="SAM" id="Phobius"/>
    </source>
</evidence>
<evidence type="ECO:0000313" key="3">
    <source>
        <dbReference type="EMBL" id="BCU03621.1"/>
    </source>
</evidence>
<accession>A0A811BT67</accession>
<sequence length="469" mass="48766">MLANSGDNKGNDIGSSSLPATRPLCIPVRFQPLGGTSASRWMGTGALAAAASTLPPPLPACDERNSAGGDPFDTGAQVPPPAGNVWACAPADGACGTESTTMTAAAVAPYDGSVQAAGSSRLTDRPWLWPLVVALVLALAILGGGAAWATWQRHRRQRQTVAASAAPASPHPDAIALPSSPALGIPAGSAVPAPPFSPLFQAADPYSAATPVSYVARPMPPATVPEPHQVPLAHTQQQQQQAPMSPFAQAPQRQQPPPHAVAHAAQPQARGTYMMVERPPLRMRNVATASRRHGDSDDDDDQSHDDDDAERGRRAPARPVASGPRGGGGSDAWSQRAFARRPAMSPQESHLDPVRPLVAHQPPRRPGGDQAFPMGGGGVVGRPHEADVTERIHSGHRVGAGNNRGDEASGGADDDGDDSLGDGVADYWADADRARQIYFASPEERAAQVVRLGSQAYSPDGTPMPVRLH</sequence>
<feature type="compositionally biased region" description="Low complexity" evidence="1">
    <location>
        <begin position="162"/>
        <end position="176"/>
    </location>
</feature>
<name>A0A811BT67_9VIRU</name>
<feature type="region of interest" description="Disordered" evidence="1">
    <location>
        <begin position="219"/>
        <end position="424"/>
    </location>
</feature>
<feature type="transmembrane region" description="Helical" evidence="2">
    <location>
        <begin position="127"/>
        <end position="149"/>
    </location>
</feature>
<dbReference type="Proteomes" id="UP001253637">
    <property type="component" value="Segment"/>
</dbReference>
<keyword evidence="2" id="KW-0472">Membrane</keyword>
<evidence type="ECO:0000256" key="1">
    <source>
        <dbReference type="SAM" id="MobiDB-lite"/>
    </source>
</evidence>
<feature type="compositionally biased region" description="Low complexity" evidence="1">
    <location>
        <begin position="260"/>
        <end position="270"/>
    </location>
</feature>
<reference evidence="3" key="1">
    <citation type="submission" date="2021-04" db="EMBL/GenBank/DDBJ databases">
        <title>Draft Genome Sequence of Pandoravirus japonicus, Isolated from the Sabaishi River of Niigata, Japan.</title>
        <authorList>
            <person name="Hosokawa N."/>
            <person name="Takahashi H."/>
            <person name="Aoki K."/>
            <person name="Takemura M."/>
        </authorList>
    </citation>
    <scope>NUCLEOTIDE SEQUENCE</scope>
</reference>
<feature type="compositionally biased region" description="Low complexity" evidence="1">
    <location>
        <begin position="229"/>
        <end position="253"/>
    </location>
</feature>
<dbReference type="EMBL" id="LC625835">
    <property type="protein sequence ID" value="BCU03621.1"/>
    <property type="molecule type" value="Genomic_DNA"/>
</dbReference>
<proteinExistence type="predicted"/>
<feature type="compositionally biased region" description="Acidic residues" evidence="1">
    <location>
        <begin position="296"/>
        <end position="309"/>
    </location>
</feature>